<dbReference type="PROSITE" id="PS50937">
    <property type="entry name" value="HTH_MERR_2"/>
    <property type="match status" value="1"/>
</dbReference>
<dbReference type="EMBL" id="AZEX01000040">
    <property type="protein sequence ID" value="KRL59869.1"/>
    <property type="molecule type" value="Genomic_DNA"/>
</dbReference>
<evidence type="ECO:0000256" key="2">
    <source>
        <dbReference type="SAM" id="Phobius"/>
    </source>
</evidence>
<dbReference type="InterPro" id="IPR047057">
    <property type="entry name" value="MerR_fam"/>
</dbReference>
<keyword evidence="2" id="KW-0812">Transmembrane</keyword>
<evidence type="ECO:0000256" key="1">
    <source>
        <dbReference type="ARBA" id="ARBA00023125"/>
    </source>
</evidence>
<dbReference type="CDD" id="cd01106">
    <property type="entry name" value="HTH_TipAL-Mta"/>
    <property type="match status" value="1"/>
</dbReference>
<proteinExistence type="predicted"/>
<dbReference type="Pfam" id="PF13411">
    <property type="entry name" value="MerR_1"/>
    <property type="match status" value="1"/>
</dbReference>
<comment type="caution">
    <text evidence="4">The sequence shown here is derived from an EMBL/GenBank/DDBJ whole genome shotgun (WGS) entry which is preliminary data.</text>
</comment>
<reference evidence="4 5" key="1">
    <citation type="journal article" date="2015" name="Genome Announc.">
        <title>Expanding the biotechnology potential of lactobacilli through comparative genomics of 213 strains and associated genera.</title>
        <authorList>
            <person name="Sun Z."/>
            <person name="Harris H.M."/>
            <person name="McCann A."/>
            <person name="Guo C."/>
            <person name="Argimon S."/>
            <person name="Zhang W."/>
            <person name="Yang X."/>
            <person name="Jeffery I.B."/>
            <person name="Cooney J.C."/>
            <person name="Kagawa T.F."/>
            <person name="Liu W."/>
            <person name="Song Y."/>
            <person name="Salvetti E."/>
            <person name="Wrobel A."/>
            <person name="Rasinkangas P."/>
            <person name="Parkhill J."/>
            <person name="Rea M.C."/>
            <person name="O'Sullivan O."/>
            <person name="Ritari J."/>
            <person name="Douillard F.P."/>
            <person name="Paul Ross R."/>
            <person name="Yang R."/>
            <person name="Briner A.E."/>
            <person name="Felis G.E."/>
            <person name="de Vos W.M."/>
            <person name="Barrangou R."/>
            <person name="Klaenhammer T.R."/>
            <person name="Caufield P.W."/>
            <person name="Cui Y."/>
            <person name="Zhang H."/>
            <person name="O'Toole P.W."/>
        </authorList>
    </citation>
    <scope>NUCLEOTIDE SEQUENCE [LARGE SCALE GENOMIC DNA]</scope>
    <source>
        <strain evidence="4 5">DSM 14340</strain>
    </source>
</reference>
<dbReference type="PRINTS" id="PR00040">
    <property type="entry name" value="HTHMERR"/>
</dbReference>
<dbReference type="PATRIC" id="fig|1423747.3.peg.1481"/>
<keyword evidence="2" id="KW-0472">Membrane</keyword>
<dbReference type="InterPro" id="IPR000551">
    <property type="entry name" value="MerR-type_HTH_dom"/>
</dbReference>
<sequence length="239" mass="27582">MTIYTTGELAKLCGVSVRTVQYYDGVQLLKPHQLSENGRRLYSETEVQILRMILGYKQLGFSLKDIQQIMASQQRRTLLTMLLKQQTQIIAEREQVLRRQKASVNFLLTDLTENGEISREINVIDIENAMAKKTQLQKLHGKMFAWGFLMDVIEIGLLVLGFTKGIWWPVWLGIPIVIGLGIYVSKLYYDGIEYVCPACQTQFKPRLRTMFFARHNTKARVLTCPHCQQKNYCLEVSSK</sequence>
<dbReference type="SMART" id="SM00422">
    <property type="entry name" value="HTH_MERR"/>
    <property type="match status" value="1"/>
</dbReference>
<keyword evidence="1" id="KW-0238">DNA-binding</keyword>
<evidence type="ECO:0000313" key="5">
    <source>
        <dbReference type="Proteomes" id="UP000051264"/>
    </source>
</evidence>
<organism evidence="4 5">
    <name type="scientific">Latilactobacillus fuchuensis DSM 14340 = JCM 11249</name>
    <dbReference type="NCBI Taxonomy" id="1423747"/>
    <lineage>
        <taxon>Bacteria</taxon>
        <taxon>Bacillati</taxon>
        <taxon>Bacillota</taxon>
        <taxon>Bacilli</taxon>
        <taxon>Lactobacillales</taxon>
        <taxon>Lactobacillaceae</taxon>
        <taxon>Latilactobacillus</taxon>
    </lineage>
</organism>
<evidence type="ECO:0000259" key="3">
    <source>
        <dbReference type="PROSITE" id="PS50937"/>
    </source>
</evidence>
<dbReference type="InterPro" id="IPR009061">
    <property type="entry name" value="DNA-bd_dom_put_sf"/>
</dbReference>
<gene>
    <name evidence="4" type="ORF">FC69_GL001454</name>
</gene>
<keyword evidence="2" id="KW-1133">Transmembrane helix</keyword>
<dbReference type="PANTHER" id="PTHR30204">
    <property type="entry name" value="REDOX-CYCLING DRUG-SENSING TRANSCRIPTIONAL ACTIVATOR SOXR"/>
    <property type="match status" value="1"/>
</dbReference>
<dbReference type="AlphaFoldDB" id="A0A0R1RRR9"/>
<feature type="domain" description="HTH merR-type" evidence="3">
    <location>
        <begin position="1"/>
        <end position="72"/>
    </location>
</feature>
<dbReference type="eggNOG" id="COG0789">
    <property type="taxonomic scope" value="Bacteria"/>
</dbReference>
<feature type="transmembrane region" description="Helical" evidence="2">
    <location>
        <begin position="143"/>
        <end position="160"/>
    </location>
</feature>
<dbReference type="GO" id="GO:0003700">
    <property type="term" value="F:DNA-binding transcription factor activity"/>
    <property type="evidence" value="ECO:0007669"/>
    <property type="project" value="InterPro"/>
</dbReference>
<dbReference type="RefSeq" id="WP_056950414.1">
    <property type="nucleotide sequence ID" value="NZ_AZEX01000040.1"/>
</dbReference>
<evidence type="ECO:0000313" key="4">
    <source>
        <dbReference type="EMBL" id="KRL59869.1"/>
    </source>
</evidence>
<dbReference type="OrthoDB" id="1894615at2"/>
<protein>
    <submittedName>
        <fullName evidence="4">MerR regulatory family protein</fullName>
    </submittedName>
</protein>
<name>A0A0R1RRR9_9LACO</name>
<accession>A0A0R1RRR9</accession>
<dbReference type="Proteomes" id="UP000051264">
    <property type="component" value="Unassembled WGS sequence"/>
</dbReference>
<feature type="transmembrane region" description="Helical" evidence="2">
    <location>
        <begin position="166"/>
        <end position="184"/>
    </location>
</feature>
<dbReference type="SUPFAM" id="SSF46955">
    <property type="entry name" value="Putative DNA-binding domain"/>
    <property type="match status" value="1"/>
</dbReference>
<dbReference type="Gene3D" id="1.10.1660.10">
    <property type="match status" value="1"/>
</dbReference>
<dbReference type="STRING" id="1423747.FC69_GL001454"/>
<dbReference type="GO" id="GO:0003677">
    <property type="term" value="F:DNA binding"/>
    <property type="evidence" value="ECO:0007669"/>
    <property type="project" value="UniProtKB-KW"/>
</dbReference>
<dbReference type="PANTHER" id="PTHR30204:SF96">
    <property type="entry name" value="CHROMOSOME-ANCHORING PROTEIN RACA"/>
    <property type="match status" value="1"/>
</dbReference>